<dbReference type="Proteomes" id="UP000324897">
    <property type="component" value="Unassembled WGS sequence"/>
</dbReference>
<evidence type="ECO:0000313" key="1">
    <source>
        <dbReference type="EMBL" id="TVU15166.1"/>
    </source>
</evidence>
<dbReference type="Gramene" id="TVU15166">
    <property type="protein sequence ID" value="TVU15166"/>
    <property type="gene ID" value="EJB05_38673"/>
</dbReference>
<dbReference type="EMBL" id="RWGY01000031">
    <property type="protein sequence ID" value="TVU15166.1"/>
    <property type="molecule type" value="Genomic_DNA"/>
</dbReference>
<protein>
    <submittedName>
        <fullName evidence="1">Uncharacterized protein</fullName>
    </submittedName>
</protein>
<sequence>MSLASGSAQQFLQARLQLYEISHVQAERRVLVQNTAPLSELKTCFDALKTKHSRFSREKSMMA</sequence>
<dbReference type="AlphaFoldDB" id="A0A5J9TUX1"/>
<reference evidence="1 2" key="1">
    <citation type="journal article" date="2019" name="Sci. Rep.">
        <title>A high-quality genome of Eragrostis curvula grass provides insights into Poaceae evolution and supports new strategies to enhance forage quality.</title>
        <authorList>
            <person name="Carballo J."/>
            <person name="Santos B.A.C.M."/>
            <person name="Zappacosta D."/>
            <person name="Garbus I."/>
            <person name="Selva J.P."/>
            <person name="Gallo C.A."/>
            <person name="Diaz A."/>
            <person name="Albertini E."/>
            <person name="Caccamo M."/>
            <person name="Echenique V."/>
        </authorList>
    </citation>
    <scope>NUCLEOTIDE SEQUENCE [LARGE SCALE GENOMIC DNA]</scope>
    <source>
        <strain evidence="2">cv. Victoria</strain>
        <tissue evidence="1">Leaf</tissue>
    </source>
</reference>
<gene>
    <name evidence="1" type="ORF">EJB05_38673</name>
</gene>
<keyword evidence="2" id="KW-1185">Reference proteome</keyword>
<feature type="non-terminal residue" evidence="1">
    <location>
        <position position="63"/>
    </location>
</feature>
<name>A0A5J9TUX1_9POAL</name>
<proteinExistence type="predicted"/>
<accession>A0A5J9TUX1</accession>
<comment type="caution">
    <text evidence="1">The sequence shown here is derived from an EMBL/GenBank/DDBJ whole genome shotgun (WGS) entry which is preliminary data.</text>
</comment>
<feature type="non-terminal residue" evidence="1">
    <location>
        <position position="1"/>
    </location>
</feature>
<organism evidence="1 2">
    <name type="scientific">Eragrostis curvula</name>
    <name type="common">weeping love grass</name>
    <dbReference type="NCBI Taxonomy" id="38414"/>
    <lineage>
        <taxon>Eukaryota</taxon>
        <taxon>Viridiplantae</taxon>
        <taxon>Streptophyta</taxon>
        <taxon>Embryophyta</taxon>
        <taxon>Tracheophyta</taxon>
        <taxon>Spermatophyta</taxon>
        <taxon>Magnoliopsida</taxon>
        <taxon>Liliopsida</taxon>
        <taxon>Poales</taxon>
        <taxon>Poaceae</taxon>
        <taxon>PACMAD clade</taxon>
        <taxon>Chloridoideae</taxon>
        <taxon>Eragrostideae</taxon>
        <taxon>Eragrostidinae</taxon>
        <taxon>Eragrostis</taxon>
    </lineage>
</organism>
<evidence type="ECO:0000313" key="2">
    <source>
        <dbReference type="Proteomes" id="UP000324897"/>
    </source>
</evidence>